<evidence type="ECO:0000256" key="11">
    <source>
        <dbReference type="SAM" id="MobiDB-lite"/>
    </source>
</evidence>
<dbReference type="AlphaFoldDB" id="A0A167RC05"/>
<feature type="region of interest" description="Disordered" evidence="11">
    <location>
        <begin position="67"/>
        <end position="95"/>
    </location>
</feature>
<evidence type="ECO:0000256" key="2">
    <source>
        <dbReference type="ARBA" id="ARBA00022723"/>
    </source>
</evidence>
<keyword evidence="9" id="KW-0539">Nucleus</keyword>
<reference evidence="12 13" key="1">
    <citation type="journal article" date="2016" name="Mol. Biol. Evol.">
        <title>Comparative Genomics of Early-Diverging Mushroom-Forming Fungi Provides Insights into the Origins of Lignocellulose Decay Capabilities.</title>
        <authorList>
            <person name="Nagy L.G."/>
            <person name="Riley R."/>
            <person name="Tritt A."/>
            <person name="Adam C."/>
            <person name="Daum C."/>
            <person name="Floudas D."/>
            <person name="Sun H."/>
            <person name="Yadav J.S."/>
            <person name="Pangilinan J."/>
            <person name="Larsson K.H."/>
            <person name="Matsuura K."/>
            <person name="Barry K."/>
            <person name="Labutti K."/>
            <person name="Kuo R."/>
            <person name="Ohm R.A."/>
            <person name="Bhattacharya S.S."/>
            <person name="Shirouzu T."/>
            <person name="Yoshinaga Y."/>
            <person name="Martin F.M."/>
            <person name="Grigoriev I.V."/>
            <person name="Hibbett D.S."/>
        </authorList>
    </citation>
    <scope>NUCLEOTIDE SEQUENCE [LARGE SCALE GENOMIC DNA]</scope>
    <source>
        <strain evidence="12 13">TUFC12733</strain>
    </source>
</reference>
<protein>
    <recommendedName>
        <fullName evidence="10">SAGA-associated factor 11</fullName>
    </recommendedName>
</protein>
<feature type="region of interest" description="Disordered" evidence="11">
    <location>
        <begin position="124"/>
        <end position="296"/>
    </location>
</feature>
<evidence type="ECO:0000256" key="9">
    <source>
        <dbReference type="ARBA" id="ARBA00023242"/>
    </source>
</evidence>
<dbReference type="GO" id="GO:0008270">
    <property type="term" value="F:zinc ion binding"/>
    <property type="evidence" value="ECO:0007669"/>
    <property type="project" value="UniProtKB-KW"/>
</dbReference>
<evidence type="ECO:0000313" key="13">
    <source>
        <dbReference type="Proteomes" id="UP000076738"/>
    </source>
</evidence>
<dbReference type="GO" id="GO:0005634">
    <property type="term" value="C:nucleus"/>
    <property type="evidence" value="ECO:0007669"/>
    <property type="project" value="UniProtKB-SubCell"/>
</dbReference>
<organism evidence="12 13">
    <name type="scientific">Calocera viscosa (strain TUFC12733)</name>
    <dbReference type="NCBI Taxonomy" id="1330018"/>
    <lineage>
        <taxon>Eukaryota</taxon>
        <taxon>Fungi</taxon>
        <taxon>Dikarya</taxon>
        <taxon>Basidiomycota</taxon>
        <taxon>Agaricomycotina</taxon>
        <taxon>Dacrymycetes</taxon>
        <taxon>Dacrymycetales</taxon>
        <taxon>Dacrymycetaceae</taxon>
        <taxon>Calocera</taxon>
    </lineage>
</organism>
<evidence type="ECO:0000256" key="4">
    <source>
        <dbReference type="ARBA" id="ARBA00022833"/>
    </source>
</evidence>
<proteinExistence type="inferred from homology"/>
<feature type="compositionally biased region" description="Polar residues" evidence="11">
    <location>
        <begin position="219"/>
        <end position="230"/>
    </location>
</feature>
<dbReference type="STRING" id="1330018.A0A167RC05"/>
<dbReference type="OrthoDB" id="21557at2759"/>
<gene>
    <name evidence="12" type="ORF">CALVIDRAFT_211085</name>
</gene>
<keyword evidence="7 10" id="KW-0010">Activator</keyword>
<dbReference type="EMBL" id="KV417268">
    <property type="protein sequence ID" value="KZP00756.1"/>
    <property type="molecule type" value="Genomic_DNA"/>
</dbReference>
<dbReference type="Gene3D" id="3.30.160.60">
    <property type="entry name" value="Classic Zinc Finger"/>
    <property type="match status" value="1"/>
</dbReference>
<name>A0A167RC05_CALVF</name>
<dbReference type="GO" id="GO:0070461">
    <property type="term" value="C:SAGA-type complex"/>
    <property type="evidence" value="ECO:0007669"/>
    <property type="project" value="UniProtKB-ARBA"/>
</dbReference>
<keyword evidence="13" id="KW-1185">Reference proteome</keyword>
<evidence type="ECO:0000256" key="6">
    <source>
        <dbReference type="ARBA" id="ARBA00023015"/>
    </source>
</evidence>
<evidence type="ECO:0000256" key="3">
    <source>
        <dbReference type="ARBA" id="ARBA00022771"/>
    </source>
</evidence>
<keyword evidence="2" id="KW-0479">Metal-binding</keyword>
<keyword evidence="5" id="KW-0156">Chromatin regulator</keyword>
<keyword evidence="6" id="KW-0805">Transcription regulation</keyword>
<dbReference type="InterPro" id="IPR013246">
    <property type="entry name" value="SAGA_su_Sgf11"/>
</dbReference>
<sequence length="296" mass="31610">MTDMSREDLKKALAEKLFSTMLKDLMMDTALLAHKEGRKRQTKEHAYAKIRKDELFQVVPFTGAAPGDLSSSQTAPDEVGVSQSNGTSGGAQKQDPALLDCLNCKRPIAFNRYAPHLASCMGLNVGSRRGQPRNASKRVDSEGTRSASPQVLGEERESTPSGSKATAKRNRSPSETSFRDAKRHKAESGRTTPQPRANGTTGVLPGHYTNSVPKAPSKLRSSPVASQGVSASPGASLENGYDSDNMASQQQSILSDSNSVSQPSADVYDAEDKDPEYVIDVDGTVDTESDSDSGSE</sequence>
<keyword evidence="4" id="KW-0862">Zinc</keyword>
<feature type="compositionally biased region" description="Polar residues" evidence="11">
    <location>
        <begin position="245"/>
        <end position="264"/>
    </location>
</feature>
<comment type="subcellular location">
    <subcellularLocation>
        <location evidence="1 10">Nucleus</location>
    </subcellularLocation>
</comment>
<evidence type="ECO:0000256" key="7">
    <source>
        <dbReference type="ARBA" id="ARBA00023159"/>
    </source>
</evidence>
<evidence type="ECO:0000256" key="10">
    <source>
        <dbReference type="RuleBase" id="RU261113"/>
    </source>
</evidence>
<feature type="compositionally biased region" description="Polar residues" evidence="11">
    <location>
        <begin position="189"/>
        <end position="201"/>
    </location>
</feature>
<dbReference type="Pfam" id="PF08209">
    <property type="entry name" value="Sgf11"/>
    <property type="match status" value="1"/>
</dbReference>
<feature type="compositionally biased region" description="Polar residues" evidence="11">
    <location>
        <begin position="69"/>
        <end position="86"/>
    </location>
</feature>
<accession>A0A167RC05</accession>
<evidence type="ECO:0000256" key="1">
    <source>
        <dbReference type="ARBA" id="ARBA00004123"/>
    </source>
</evidence>
<evidence type="ECO:0000313" key="12">
    <source>
        <dbReference type="EMBL" id="KZP00756.1"/>
    </source>
</evidence>
<keyword evidence="8" id="KW-0804">Transcription</keyword>
<evidence type="ECO:0000256" key="8">
    <source>
        <dbReference type="ARBA" id="ARBA00023163"/>
    </source>
</evidence>
<feature type="compositionally biased region" description="Acidic residues" evidence="11">
    <location>
        <begin position="268"/>
        <end position="296"/>
    </location>
</feature>
<dbReference type="GO" id="GO:0006325">
    <property type="term" value="P:chromatin organization"/>
    <property type="evidence" value="ECO:0007669"/>
    <property type="project" value="UniProtKB-KW"/>
</dbReference>
<dbReference type="Proteomes" id="UP000076738">
    <property type="component" value="Unassembled WGS sequence"/>
</dbReference>
<keyword evidence="3" id="KW-0863">Zinc-finger</keyword>
<comment type="similarity">
    <text evidence="10">Belongs to the SGF11 family.</text>
</comment>
<evidence type="ECO:0000256" key="5">
    <source>
        <dbReference type="ARBA" id="ARBA00022853"/>
    </source>
</evidence>